<dbReference type="Proteomes" id="UP001595839">
    <property type="component" value="Unassembled WGS sequence"/>
</dbReference>
<gene>
    <name evidence="1" type="ORF">ACFPIH_03150</name>
</gene>
<comment type="caution">
    <text evidence="1">The sequence shown here is derived from an EMBL/GenBank/DDBJ whole genome shotgun (WGS) entry which is preliminary data.</text>
</comment>
<dbReference type="Pfam" id="PF05345">
    <property type="entry name" value="He_PIG"/>
    <property type="match status" value="1"/>
</dbReference>
<sequence length="233" mass="25154">MTDPTQSPYMAQMPIPLNIDYQVDVYARKELHIIELTGSLMQFDFLPPRFGYLPIGEDGTVRRLDLLGGPDYTEAKDEQGKRLFCATWAVRVSSEIFADEIWDLNPAQRILIDFLDKQAWEEGSLRPWVPTHAVTKALLSISTTTLPAATAGHPYRQALGSTGGHGEVHWSLPEGSHLPAGLALSHGGVLFGTPQAPTSSPAQFLVSARDSDLAPQVASAALTLTVSPAPPGS</sequence>
<reference evidence="2" key="1">
    <citation type="journal article" date="2019" name="Int. J. Syst. Evol. Microbiol.">
        <title>The Global Catalogue of Microorganisms (GCM) 10K type strain sequencing project: providing services to taxonomists for standard genome sequencing and annotation.</title>
        <authorList>
            <consortium name="The Broad Institute Genomics Platform"/>
            <consortium name="The Broad Institute Genome Sequencing Center for Infectious Disease"/>
            <person name="Wu L."/>
            <person name="Ma J."/>
        </authorList>
    </citation>
    <scope>NUCLEOTIDE SEQUENCE [LARGE SCALE GENOMIC DNA]</scope>
    <source>
        <strain evidence="2">CGMCC 4.7177</strain>
    </source>
</reference>
<dbReference type="RefSeq" id="WP_381167931.1">
    <property type="nucleotide sequence ID" value="NZ_JBHSFK010000002.1"/>
</dbReference>
<proteinExistence type="predicted"/>
<dbReference type="EMBL" id="JBHSFK010000002">
    <property type="protein sequence ID" value="MFC4498528.1"/>
    <property type="molecule type" value="Genomic_DNA"/>
</dbReference>
<accession>A0ABV9AJ26</accession>
<dbReference type="Gene3D" id="2.60.40.10">
    <property type="entry name" value="Immunoglobulins"/>
    <property type="match status" value="1"/>
</dbReference>
<dbReference type="InterPro" id="IPR013783">
    <property type="entry name" value="Ig-like_fold"/>
</dbReference>
<protein>
    <submittedName>
        <fullName evidence="1">Ig domain-containing protein</fullName>
    </submittedName>
</protein>
<organism evidence="1 2">
    <name type="scientific">Streptomyces vulcanius</name>
    <dbReference type="NCBI Taxonomy" id="1441876"/>
    <lineage>
        <taxon>Bacteria</taxon>
        <taxon>Bacillati</taxon>
        <taxon>Actinomycetota</taxon>
        <taxon>Actinomycetes</taxon>
        <taxon>Kitasatosporales</taxon>
        <taxon>Streptomycetaceae</taxon>
        <taxon>Streptomyces</taxon>
    </lineage>
</organism>
<evidence type="ECO:0000313" key="1">
    <source>
        <dbReference type="EMBL" id="MFC4498528.1"/>
    </source>
</evidence>
<keyword evidence="2" id="KW-1185">Reference proteome</keyword>
<evidence type="ECO:0000313" key="2">
    <source>
        <dbReference type="Proteomes" id="UP001595839"/>
    </source>
</evidence>
<name>A0ABV9AJ26_9ACTN</name>